<feature type="region of interest" description="Disordered" evidence="3">
    <location>
        <begin position="134"/>
        <end position="205"/>
    </location>
</feature>
<name>A0A221W0U0_9PSEU</name>
<comment type="similarity">
    <text evidence="2">Belongs to the RbfA family.</text>
</comment>
<dbReference type="PANTHER" id="PTHR33515:SF1">
    <property type="entry name" value="RIBOSOME-BINDING FACTOR A, CHLOROPLASTIC-RELATED"/>
    <property type="match status" value="1"/>
</dbReference>
<proteinExistence type="inferred from homology"/>
<keyword evidence="5" id="KW-1185">Reference proteome</keyword>
<comment type="subcellular location">
    <subcellularLocation>
        <location evidence="2">Cytoplasm</location>
    </subcellularLocation>
</comment>
<dbReference type="GO" id="GO:0030490">
    <property type="term" value="P:maturation of SSU-rRNA"/>
    <property type="evidence" value="ECO:0007669"/>
    <property type="project" value="UniProtKB-UniRule"/>
</dbReference>
<evidence type="ECO:0000313" key="4">
    <source>
        <dbReference type="EMBL" id="ASO19387.1"/>
    </source>
</evidence>
<dbReference type="OrthoDB" id="307788at2"/>
<dbReference type="Gene3D" id="3.30.300.20">
    <property type="match status" value="1"/>
</dbReference>
<sequence length="205" mass="21437">MADVARARRLAKRIAQIVASAMEREVKDPRLARVTITDAKVTADLRDATLYYTVIGESVDAPPDVASAAAALDSAKGVLRSLVGQQTGIRFTPTLTFVADTVPEAAKSMDELLARAREADAEVARLASGATFAGEADPYKSTEMDDEEEDLRDADSEAADSEDAGSKKTEAVDTEKPEDAGSAADSVDTAKDGVTGPGGSTDAER</sequence>
<evidence type="ECO:0000256" key="2">
    <source>
        <dbReference type="HAMAP-Rule" id="MF_00003"/>
    </source>
</evidence>
<keyword evidence="2" id="KW-0963">Cytoplasm</keyword>
<dbReference type="HAMAP" id="MF_00003">
    <property type="entry name" value="RbfA"/>
    <property type="match status" value="1"/>
</dbReference>
<dbReference type="KEGG" id="ahg:AHOG_08715"/>
<dbReference type="EMBL" id="CP022521">
    <property type="protein sequence ID" value="ASO19387.1"/>
    <property type="molecule type" value="Genomic_DNA"/>
</dbReference>
<evidence type="ECO:0000256" key="1">
    <source>
        <dbReference type="ARBA" id="ARBA00022517"/>
    </source>
</evidence>
<protein>
    <recommendedName>
        <fullName evidence="2">Ribosome-binding factor A</fullName>
    </recommendedName>
</protein>
<dbReference type="InterPro" id="IPR020053">
    <property type="entry name" value="Ribosome-bd_factorA_CS"/>
</dbReference>
<evidence type="ECO:0000256" key="3">
    <source>
        <dbReference type="SAM" id="MobiDB-lite"/>
    </source>
</evidence>
<dbReference type="AlphaFoldDB" id="A0A221W0U0"/>
<reference evidence="4 5" key="1">
    <citation type="submission" date="2017-07" db="EMBL/GenBank/DDBJ databases">
        <title>Complete genome sequence of Actinoalloteichus hoggarensis DSM 45943, type strain of Actinoalloteichus hoggarensis.</title>
        <authorList>
            <person name="Ruckert C."/>
            <person name="Nouioui I."/>
            <person name="Willmese J."/>
            <person name="van Wezel G."/>
            <person name="Klenk H.-P."/>
            <person name="Kalinowski J."/>
            <person name="Zotchev S.B."/>
        </authorList>
    </citation>
    <scope>NUCLEOTIDE SEQUENCE [LARGE SCALE GENOMIC DNA]</scope>
    <source>
        <strain evidence="4 5">DSM 45943</strain>
    </source>
</reference>
<dbReference type="PROSITE" id="PS01319">
    <property type="entry name" value="RBFA"/>
    <property type="match status" value="1"/>
</dbReference>
<dbReference type="Pfam" id="PF02033">
    <property type="entry name" value="RBFA"/>
    <property type="match status" value="1"/>
</dbReference>
<gene>
    <name evidence="2 4" type="primary">rbfA</name>
    <name evidence="4" type="ORF">AHOG_08715</name>
</gene>
<dbReference type="InterPro" id="IPR023799">
    <property type="entry name" value="RbfA_dom_sf"/>
</dbReference>
<dbReference type="Proteomes" id="UP000204221">
    <property type="component" value="Chromosome"/>
</dbReference>
<dbReference type="PANTHER" id="PTHR33515">
    <property type="entry name" value="RIBOSOME-BINDING FACTOR A, CHLOROPLASTIC-RELATED"/>
    <property type="match status" value="1"/>
</dbReference>
<evidence type="ECO:0000313" key="5">
    <source>
        <dbReference type="Proteomes" id="UP000204221"/>
    </source>
</evidence>
<dbReference type="GO" id="GO:0043024">
    <property type="term" value="F:ribosomal small subunit binding"/>
    <property type="evidence" value="ECO:0007669"/>
    <property type="project" value="TreeGrafter"/>
</dbReference>
<feature type="compositionally biased region" description="Acidic residues" evidence="3">
    <location>
        <begin position="144"/>
        <end position="163"/>
    </location>
</feature>
<accession>A0A221W0U0</accession>
<dbReference type="SUPFAM" id="SSF89919">
    <property type="entry name" value="Ribosome-binding factor A, RbfA"/>
    <property type="match status" value="1"/>
</dbReference>
<comment type="function">
    <text evidence="2">One of several proteins that assist in the late maturation steps of the functional core of the 30S ribosomal subunit. Associates with free 30S ribosomal subunits (but not with 30S subunits that are part of 70S ribosomes or polysomes). Required for efficient processing of 16S rRNA. May interact with the 5'-terminal helix region of 16S rRNA.</text>
</comment>
<keyword evidence="1 2" id="KW-0690">Ribosome biogenesis</keyword>
<organism evidence="4 5">
    <name type="scientific">Actinoalloteichus hoggarensis</name>
    <dbReference type="NCBI Taxonomy" id="1470176"/>
    <lineage>
        <taxon>Bacteria</taxon>
        <taxon>Bacillati</taxon>
        <taxon>Actinomycetota</taxon>
        <taxon>Actinomycetes</taxon>
        <taxon>Pseudonocardiales</taxon>
        <taxon>Pseudonocardiaceae</taxon>
        <taxon>Actinoalloteichus</taxon>
    </lineage>
</organism>
<feature type="compositionally biased region" description="Basic and acidic residues" evidence="3">
    <location>
        <begin position="164"/>
        <end position="179"/>
    </location>
</feature>
<dbReference type="InterPro" id="IPR015946">
    <property type="entry name" value="KH_dom-like_a/b"/>
</dbReference>
<dbReference type="GO" id="GO:0005829">
    <property type="term" value="C:cytosol"/>
    <property type="evidence" value="ECO:0007669"/>
    <property type="project" value="TreeGrafter"/>
</dbReference>
<dbReference type="NCBIfam" id="TIGR00082">
    <property type="entry name" value="rbfA"/>
    <property type="match status" value="1"/>
</dbReference>
<comment type="subunit">
    <text evidence="2">Monomer. Binds 30S ribosomal subunits, but not 50S ribosomal subunits or 70S ribosomes.</text>
</comment>
<dbReference type="InterPro" id="IPR000238">
    <property type="entry name" value="RbfA"/>
</dbReference>